<name>A0A9P3LFI6_9APHY</name>
<dbReference type="Proteomes" id="UP000703269">
    <property type="component" value="Unassembled WGS sequence"/>
</dbReference>
<protein>
    <submittedName>
        <fullName evidence="1">Uncharacterized protein</fullName>
    </submittedName>
</protein>
<reference evidence="1 2" key="1">
    <citation type="submission" date="2021-08" db="EMBL/GenBank/DDBJ databases">
        <title>Draft Genome Sequence of Phanerochaete sordida strain YK-624.</title>
        <authorList>
            <person name="Mori T."/>
            <person name="Dohra H."/>
            <person name="Suzuki T."/>
            <person name="Kawagishi H."/>
            <person name="Hirai H."/>
        </authorList>
    </citation>
    <scope>NUCLEOTIDE SEQUENCE [LARGE SCALE GENOMIC DNA]</scope>
    <source>
        <strain evidence="1 2">YK-624</strain>
    </source>
</reference>
<keyword evidence="2" id="KW-1185">Reference proteome</keyword>
<proteinExistence type="predicted"/>
<accession>A0A9P3LFI6</accession>
<evidence type="ECO:0000313" key="2">
    <source>
        <dbReference type="Proteomes" id="UP000703269"/>
    </source>
</evidence>
<sequence>MSIILSFFKLSYGSKHQSGGIGRRHVKNLLRRAVAQTPHGGRLHISPRYDIDLQRCGLMRGNKMDSRLSERAKVKLIVALWRA</sequence>
<gene>
    <name evidence="1" type="ORF">PsYK624_082050</name>
</gene>
<comment type="caution">
    <text evidence="1">The sequence shown here is derived from an EMBL/GenBank/DDBJ whole genome shotgun (WGS) entry which is preliminary data.</text>
</comment>
<dbReference type="AlphaFoldDB" id="A0A9P3LFI6"/>
<dbReference type="EMBL" id="BPQB01000024">
    <property type="protein sequence ID" value="GJE92052.1"/>
    <property type="molecule type" value="Genomic_DNA"/>
</dbReference>
<organism evidence="1 2">
    <name type="scientific">Phanerochaete sordida</name>
    <dbReference type="NCBI Taxonomy" id="48140"/>
    <lineage>
        <taxon>Eukaryota</taxon>
        <taxon>Fungi</taxon>
        <taxon>Dikarya</taxon>
        <taxon>Basidiomycota</taxon>
        <taxon>Agaricomycotina</taxon>
        <taxon>Agaricomycetes</taxon>
        <taxon>Polyporales</taxon>
        <taxon>Phanerochaetaceae</taxon>
        <taxon>Phanerochaete</taxon>
    </lineage>
</organism>
<evidence type="ECO:0000313" key="1">
    <source>
        <dbReference type="EMBL" id="GJE92052.1"/>
    </source>
</evidence>